<keyword evidence="20" id="KW-1185">Reference proteome</keyword>
<dbReference type="FunFam" id="1.10.10.10:FF:000217">
    <property type="entry name" value="Peroxisomal membrane protein PEX14"/>
    <property type="match status" value="1"/>
</dbReference>
<feature type="compositionally biased region" description="Polar residues" evidence="15">
    <location>
        <begin position="24"/>
        <end position="49"/>
    </location>
</feature>
<evidence type="ECO:0000256" key="15">
    <source>
        <dbReference type="SAM" id="MobiDB-lite"/>
    </source>
</evidence>
<keyword evidence="7" id="KW-0811">Translocation</keyword>
<feature type="compositionally biased region" description="Polar residues" evidence="15">
    <location>
        <begin position="253"/>
        <end position="262"/>
    </location>
</feature>
<feature type="domain" description="Peroxisome membrane anchor protein Pex14p N-terminal" evidence="17">
    <location>
        <begin position="55"/>
        <end position="99"/>
    </location>
</feature>
<comment type="similarity">
    <text evidence="2 14">Belongs to the peroxin-14 family.</text>
</comment>
<evidence type="ECO:0000256" key="11">
    <source>
        <dbReference type="ARBA" id="ARBA00029691"/>
    </source>
</evidence>
<feature type="transmembrane region" description="Helical" evidence="16">
    <location>
        <begin position="154"/>
        <end position="175"/>
    </location>
</feature>
<evidence type="ECO:0000256" key="14">
    <source>
        <dbReference type="RuleBase" id="RU367032"/>
    </source>
</evidence>
<dbReference type="InterPro" id="IPR054154">
    <property type="entry name" value="PEX14-like_M_plants"/>
</dbReference>
<dbReference type="PANTHER" id="PTHR23058">
    <property type="entry name" value="PEROXISOMAL MEMBRANE PROTEIN PEX14"/>
    <property type="match status" value="1"/>
</dbReference>
<feature type="compositionally biased region" description="Low complexity" evidence="15">
    <location>
        <begin position="123"/>
        <end position="139"/>
    </location>
</feature>
<name>A0A834X5V2_9FABA</name>
<evidence type="ECO:0000259" key="18">
    <source>
        <dbReference type="Pfam" id="PF23020"/>
    </source>
</evidence>
<feature type="region of interest" description="Disordered" evidence="15">
    <location>
        <begin position="97"/>
        <end position="139"/>
    </location>
</feature>
<evidence type="ECO:0000256" key="2">
    <source>
        <dbReference type="ARBA" id="ARBA00005443"/>
    </source>
</evidence>
<feature type="compositionally biased region" description="Basic and acidic residues" evidence="15">
    <location>
        <begin position="97"/>
        <end position="115"/>
    </location>
</feature>
<evidence type="ECO:0000256" key="6">
    <source>
        <dbReference type="ARBA" id="ARBA00022989"/>
    </source>
</evidence>
<evidence type="ECO:0000256" key="8">
    <source>
        <dbReference type="ARBA" id="ARBA00023136"/>
    </source>
</evidence>
<comment type="caution">
    <text evidence="19">The sequence shown here is derived from an EMBL/GenBank/DDBJ whole genome shotgun (WGS) entry which is preliminary data.</text>
</comment>
<dbReference type="OrthoDB" id="441517at2759"/>
<keyword evidence="8 14" id="KW-0472">Membrane</keyword>
<feature type="compositionally biased region" description="Low complexity" evidence="15">
    <location>
        <begin position="276"/>
        <end position="285"/>
    </location>
</feature>
<dbReference type="GO" id="GO:0005778">
    <property type="term" value="C:peroxisomal membrane"/>
    <property type="evidence" value="ECO:0007669"/>
    <property type="project" value="UniProtKB-SubCell"/>
</dbReference>
<keyword evidence="6 16" id="KW-1133">Transmembrane helix</keyword>
<reference evidence="19" key="1">
    <citation type="submission" date="2020-09" db="EMBL/GenBank/DDBJ databases">
        <title>Genome-Enabled Discovery of Anthraquinone Biosynthesis in Senna tora.</title>
        <authorList>
            <person name="Kang S.-H."/>
            <person name="Pandey R.P."/>
            <person name="Lee C.-M."/>
            <person name="Sim J.-S."/>
            <person name="Jeong J.-T."/>
            <person name="Choi B.-S."/>
            <person name="Jung M."/>
            <person name="Ginzburg D."/>
            <person name="Zhao K."/>
            <person name="Won S.Y."/>
            <person name="Oh T.-J."/>
            <person name="Yu Y."/>
            <person name="Kim N.-H."/>
            <person name="Lee O.R."/>
            <person name="Lee T.-H."/>
            <person name="Bashyal P."/>
            <person name="Kim T.-S."/>
            <person name="Lee W.-H."/>
            <person name="Kawkins C."/>
            <person name="Kim C.-K."/>
            <person name="Kim J.S."/>
            <person name="Ahn B.O."/>
            <person name="Rhee S.Y."/>
            <person name="Sohng J.K."/>
        </authorList>
    </citation>
    <scope>NUCLEOTIDE SEQUENCE</scope>
    <source>
        <tissue evidence="19">Leaf</tissue>
    </source>
</reference>
<evidence type="ECO:0000256" key="4">
    <source>
        <dbReference type="ARBA" id="ARBA00022692"/>
    </source>
</evidence>
<dbReference type="InterPro" id="IPR025655">
    <property type="entry name" value="PEX14"/>
</dbReference>
<evidence type="ECO:0000256" key="16">
    <source>
        <dbReference type="SAM" id="Phobius"/>
    </source>
</evidence>
<dbReference type="Gene3D" id="1.10.10.10">
    <property type="entry name" value="Winged helix-like DNA-binding domain superfamily/Winged helix DNA-binding domain"/>
    <property type="match status" value="1"/>
</dbReference>
<dbReference type="PANTHER" id="PTHR23058:SF0">
    <property type="entry name" value="PEROXISOMAL MEMBRANE PROTEIN PEX14"/>
    <property type="match status" value="1"/>
</dbReference>
<dbReference type="EMBL" id="JAAIUW010000003">
    <property type="protein sequence ID" value="KAF7838332.1"/>
    <property type="molecule type" value="Genomic_DNA"/>
</dbReference>
<evidence type="ECO:0000256" key="13">
    <source>
        <dbReference type="ARBA" id="ARBA00064754"/>
    </source>
</evidence>
<evidence type="ECO:0000313" key="19">
    <source>
        <dbReference type="EMBL" id="KAF7838332.1"/>
    </source>
</evidence>
<keyword evidence="4 16" id="KW-0812">Transmembrane</keyword>
<feature type="domain" description="Peroxisomal membrane protein PEX14 central plants" evidence="18">
    <location>
        <begin position="150"/>
        <end position="176"/>
    </location>
</feature>
<evidence type="ECO:0000256" key="7">
    <source>
        <dbReference type="ARBA" id="ARBA00023010"/>
    </source>
</evidence>
<dbReference type="InterPro" id="IPR036388">
    <property type="entry name" value="WH-like_DNA-bd_sf"/>
</dbReference>
<comment type="subunit">
    <text evidence="13">Interacts with PEX13; forming the PEX13-PEX14 docking complex. Interacts with PEX5 (via WxxxF/Y motifs).</text>
</comment>
<keyword evidence="9 14" id="KW-0576">Peroxisome</keyword>
<dbReference type="GO" id="GO:0005102">
    <property type="term" value="F:signaling receptor binding"/>
    <property type="evidence" value="ECO:0007669"/>
    <property type="project" value="TreeGrafter"/>
</dbReference>
<evidence type="ECO:0000256" key="5">
    <source>
        <dbReference type="ARBA" id="ARBA00022927"/>
    </source>
</evidence>
<protein>
    <recommendedName>
        <fullName evidence="10 14">Peroxisomal membrane protein PEX14</fullName>
    </recommendedName>
    <alternativeName>
        <fullName evidence="11 14">Peroxin-14</fullName>
    </alternativeName>
</protein>
<dbReference type="GO" id="GO:0016560">
    <property type="term" value="P:protein import into peroxisome matrix, docking"/>
    <property type="evidence" value="ECO:0007669"/>
    <property type="project" value="UniProtKB-UniRule"/>
</dbReference>
<dbReference type="AlphaFoldDB" id="A0A834X5V2"/>
<dbReference type="Proteomes" id="UP000634136">
    <property type="component" value="Unassembled WGS sequence"/>
</dbReference>
<gene>
    <name evidence="19" type="ORF">G2W53_006814</name>
</gene>
<evidence type="ECO:0000259" key="17">
    <source>
        <dbReference type="Pfam" id="PF04695"/>
    </source>
</evidence>
<comment type="subcellular location">
    <subcellularLocation>
        <location evidence="1">Peroxisome membrane</location>
        <topology evidence="1">Single-pass membrane protein</topology>
    </subcellularLocation>
</comment>
<proteinExistence type="inferred from homology"/>
<accession>A0A834X5V2</accession>
<evidence type="ECO:0000256" key="10">
    <source>
        <dbReference type="ARBA" id="ARBA00029502"/>
    </source>
</evidence>
<dbReference type="GO" id="GO:1990429">
    <property type="term" value="C:peroxisomal importomer complex"/>
    <property type="evidence" value="ECO:0007669"/>
    <property type="project" value="TreeGrafter"/>
</dbReference>
<dbReference type="Pfam" id="PF23020">
    <property type="entry name" value="PEX14-like_2nd"/>
    <property type="match status" value="2"/>
</dbReference>
<feature type="region of interest" description="Disordered" evidence="15">
    <location>
        <begin position="1"/>
        <end position="55"/>
    </location>
</feature>
<dbReference type="InterPro" id="IPR006785">
    <property type="entry name" value="Pex14_N"/>
</dbReference>
<evidence type="ECO:0000256" key="12">
    <source>
        <dbReference type="ARBA" id="ARBA00053920"/>
    </source>
</evidence>
<evidence type="ECO:0000256" key="9">
    <source>
        <dbReference type="ARBA" id="ARBA00023140"/>
    </source>
</evidence>
<evidence type="ECO:0000256" key="3">
    <source>
        <dbReference type="ARBA" id="ARBA00022448"/>
    </source>
</evidence>
<dbReference type="Pfam" id="PF04695">
    <property type="entry name" value="Pex14_N"/>
    <property type="match status" value="1"/>
</dbReference>
<keyword evidence="3 14" id="KW-0813">Transport</keyword>
<feature type="domain" description="Peroxisomal membrane protein PEX14 central plants" evidence="18">
    <location>
        <begin position="206"/>
        <end position="238"/>
    </location>
</feature>
<evidence type="ECO:0000313" key="20">
    <source>
        <dbReference type="Proteomes" id="UP000634136"/>
    </source>
</evidence>
<sequence>MASNQSVPPPNASDEKFQNPGDKSMQSTTMDQQNSIEEPVKQSSTSVFVNSEPMREEQVQNAVKFLSHPRVRGSPIIYRRSFLEKKGLTKEEIDEAFRRVPDSHPDTAGENKDGQLKSSSNIQPQAQAQALQPGASASTGTTTLATVSRSRFHWSHAFIAIGFLAASGAGTVVLIKFDLFGLSLTSLSEIMLHLLEINSSMVKILDTQGRRYFGELVTLVDNQVQEMKLMTNAIRRLEASSGATSLEQDRRVTQPTSKQQIANGKVDYDLHSGRNSSTPASAEPSTAPPHPKSYMEASRSPIDFLFFNDI</sequence>
<keyword evidence="5 14" id="KW-0653">Protein transport</keyword>
<feature type="region of interest" description="Disordered" evidence="15">
    <location>
        <begin position="242"/>
        <end position="298"/>
    </location>
</feature>
<comment type="function">
    <text evidence="12 14">Component of the PEX13-PEX14 docking complex, a translocon channel that specifically mediates the import of peroxisomal cargo proteins bound to PEX5 receptor. The PEX13-PEX14 docking complex forms a large import pore which can be opened to a diameter of about 9 nm. Mechanistically, PEX5 receptor along with cargo proteins associates with the PEX14 subunit of the PEX13-PEX14 docking complex in the cytosol, leading to the insertion of the receptor into the organelle membrane with the concomitant translocation of the cargo into the peroxisome matrix.</text>
</comment>
<organism evidence="19 20">
    <name type="scientific">Senna tora</name>
    <dbReference type="NCBI Taxonomy" id="362788"/>
    <lineage>
        <taxon>Eukaryota</taxon>
        <taxon>Viridiplantae</taxon>
        <taxon>Streptophyta</taxon>
        <taxon>Embryophyta</taxon>
        <taxon>Tracheophyta</taxon>
        <taxon>Spermatophyta</taxon>
        <taxon>Magnoliopsida</taxon>
        <taxon>eudicotyledons</taxon>
        <taxon>Gunneridae</taxon>
        <taxon>Pentapetalae</taxon>
        <taxon>rosids</taxon>
        <taxon>fabids</taxon>
        <taxon>Fabales</taxon>
        <taxon>Fabaceae</taxon>
        <taxon>Caesalpinioideae</taxon>
        <taxon>Cassia clade</taxon>
        <taxon>Senna</taxon>
    </lineage>
</organism>
<evidence type="ECO:0000256" key="1">
    <source>
        <dbReference type="ARBA" id="ARBA00004549"/>
    </source>
</evidence>